<dbReference type="AlphaFoldDB" id="A0A9P7E472"/>
<organism evidence="3 4">
    <name type="scientific">Suillus subaureus</name>
    <dbReference type="NCBI Taxonomy" id="48587"/>
    <lineage>
        <taxon>Eukaryota</taxon>
        <taxon>Fungi</taxon>
        <taxon>Dikarya</taxon>
        <taxon>Basidiomycota</taxon>
        <taxon>Agaricomycotina</taxon>
        <taxon>Agaricomycetes</taxon>
        <taxon>Agaricomycetidae</taxon>
        <taxon>Boletales</taxon>
        <taxon>Suillineae</taxon>
        <taxon>Suillaceae</taxon>
        <taxon>Suillus</taxon>
    </lineage>
</organism>
<keyword evidence="4" id="KW-1185">Reference proteome</keyword>
<dbReference type="EMBL" id="JABBWG010000032">
    <property type="protein sequence ID" value="KAG1810701.1"/>
    <property type="molecule type" value="Genomic_DNA"/>
</dbReference>
<evidence type="ECO:0000256" key="1">
    <source>
        <dbReference type="ARBA" id="ARBA00004685"/>
    </source>
</evidence>
<name>A0A9P7E472_9AGAM</name>
<evidence type="ECO:0000313" key="3">
    <source>
        <dbReference type="EMBL" id="KAG1810701.1"/>
    </source>
</evidence>
<dbReference type="Proteomes" id="UP000807769">
    <property type="component" value="Unassembled WGS sequence"/>
</dbReference>
<dbReference type="Pfam" id="PF11807">
    <property type="entry name" value="UstYa"/>
    <property type="match status" value="1"/>
</dbReference>
<sequence length="275" mass="31759">MIKDPPQYLPVDTFDNDNEEKFGDAERFLAESRPKSHILRVRPMLSHGVLICTSMLFFALWMGTPSPHLRDDIPVYSIVAVEPEIIRFNGTLDFPSIYRGPPSPEIDAAWSRIAGDVLPTRMSLEEILKAGDVDSPSKVKYPAKLDGDFMVSMEAPHQLHCLNLLRKATWPEYYGPTDISFQDEPEVIRMHLDHCIEMIRQNIMCNADVTMITWDWVEGHDIPYPNFNNRHQCRNYEKILDWADKHAVHINSSEVTRLEDTIELPLPFYPMNHDV</sequence>
<dbReference type="PANTHER" id="PTHR33365">
    <property type="entry name" value="YALI0B05434P"/>
    <property type="match status" value="1"/>
</dbReference>
<evidence type="ECO:0000313" key="4">
    <source>
        <dbReference type="Proteomes" id="UP000807769"/>
    </source>
</evidence>
<comment type="caution">
    <text evidence="3">The sequence shown here is derived from an EMBL/GenBank/DDBJ whole genome shotgun (WGS) entry which is preliminary data.</text>
</comment>
<comment type="similarity">
    <text evidence="2">Belongs to the ustYa family.</text>
</comment>
<accession>A0A9P7E472</accession>
<comment type="pathway">
    <text evidence="1">Mycotoxin biosynthesis.</text>
</comment>
<dbReference type="InterPro" id="IPR021765">
    <property type="entry name" value="UstYa-like"/>
</dbReference>
<dbReference type="RefSeq" id="XP_041189597.1">
    <property type="nucleotide sequence ID" value="XM_041343596.1"/>
</dbReference>
<dbReference type="PANTHER" id="PTHR33365:SF4">
    <property type="entry name" value="CYCLOCHLOROTINE BIOSYNTHESIS PROTEIN O"/>
    <property type="match status" value="1"/>
</dbReference>
<reference evidence="3" key="1">
    <citation type="journal article" date="2020" name="New Phytol.">
        <title>Comparative genomics reveals dynamic genome evolution in host specialist ectomycorrhizal fungi.</title>
        <authorList>
            <person name="Lofgren L.A."/>
            <person name="Nguyen N.H."/>
            <person name="Vilgalys R."/>
            <person name="Ruytinx J."/>
            <person name="Liao H.L."/>
            <person name="Branco S."/>
            <person name="Kuo A."/>
            <person name="LaButti K."/>
            <person name="Lipzen A."/>
            <person name="Andreopoulos W."/>
            <person name="Pangilinan J."/>
            <person name="Riley R."/>
            <person name="Hundley H."/>
            <person name="Na H."/>
            <person name="Barry K."/>
            <person name="Grigoriev I.V."/>
            <person name="Stajich J.E."/>
            <person name="Kennedy P.G."/>
        </authorList>
    </citation>
    <scope>NUCLEOTIDE SEQUENCE</scope>
    <source>
        <strain evidence="3">MN1</strain>
    </source>
</reference>
<proteinExistence type="inferred from homology"/>
<evidence type="ECO:0000256" key="2">
    <source>
        <dbReference type="ARBA" id="ARBA00035112"/>
    </source>
</evidence>
<gene>
    <name evidence="3" type="ORF">BJ212DRAFT_589042</name>
</gene>
<dbReference type="GO" id="GO:0043386">
    <property type="term" value="P:mycotoxin biosynthetic process"/>
    <property type="evidence" value="ECO:0007669"/>
    <property type="project" value="InterPro"/>
</dbReference>
<dbReference type="OrthoDB" id="3687641at2759"/>
<dbReference type="GeneID" id="64637612"/>
<evidence type="ECO:0008006" key="5">
    <source>
        <dbReference type="Google" id="ProtNLM"/>
    </source>
</evidence>
<protein>
    <recommendedName>
        <fullName evidence="5">Tat pathway signal sequence</fullName>
    </recommendedName>
</protein>